<proteinExistence type="predicted"/>
<evidence type="ECO:0000313" key="1">
    <source>
        <dbReference type="EMBL" id="SVB06081.1"/>
    </source>
</evidence>
<dbReference type="EMBL" id="UINC01027211">
    <property type="protein sequence ID" value="SVB06081.1"/>
    <property type="molecule type" value="Genomic_DNA"/>
</dbReference>
<gene>
    <name evidence="1" type="ORF">METZ01_LOCUS158935</name>
</gene>
<feature type="non-terminal residue" evidence="1">
    <location>
        <position position="1"/>
    </location>
</feature>
<dbReference type="AlphaFoldDB" id="A0A382AXN3"/>
<organism evidence="1">
    <name type="scientific">marine metagenome</name>
    <dbReference type="NCBI Taxonomy" id="408172"/>
    <lineage>
        <taxon>unclassified sequences</taxon>
        <taxon>metagenomes</taxon>
        <taxon>ecological metagenomes</taxon>
    </lineage>
</organism>
<protein>
    <submittedName>
        <fullName evidence="1">Uncharacterized protein</fullName>
    </submittedName>
</protein>
<reference evidence="1" key="1">
    <citation type="submission" date="2018-05" db="EMBL/GenBank/DDBJ databases">
        <authorList>
            <person name="Lanie J.A."/>
            <person name="Ng W.-L."/>
            <person name="Kazmierczak K.M."/>
            <person name="Andrzejewski T.M."/>
            <person name="Davidsen T.M."/>
            <person name="Wayne K.J."/>
            <person name="Tettelin H."/>
            <person name="Glass J.I."/>
            <person name="Rusch D."/>
            <person name="Podicherti R."/>
            <person name="Tsui H.-C.T."/>
            <person name="Winkler M.E."/>
        </authorList>
    </citation>
    <scope>NUCLEOTIDE SEQUENCE</scope>
</reference>
<name>A0A382AXN3_9ZZZZ</name>
<accession>A0A382AXN3</accession>
<sequence length="31" mass="3332">LGKDNSEGHHLPGPWSLLDYLSAPIITATDL</sequence>